<feature type="domain" description="Integrase DNA-binding" evidence="4">
    <location>
        <begin position="2"/>
        <end position="87"/>
    </location>
</feature>
<dbReference type="InterPro" id="IPR038488">
    <property type="entry name" value="Integrase_DNA-bd_sf"/>
</dbReference>
<evidence type="ECO:0000259" key="5">
    <source>
        <dbReference type="Pfam" id="PF22022"/>
    </source>
</evidence>
<evidence type="ECO:0000256" key="2">
    <source>
        <dbReference type="ARBA" id="ARBA00022908"/>
    </source>
</evidence>
<evidence type="ECO:0000256" key="1">
    <source>
        <dbReference type="ARBA" id="ARBA00008857"/>
    </source>
</evidence>
<dbReference type="SUPFAM" id="SSF56349">
    <property type="entry name" value="DNA breaking-rejoining enzymes"/>
    <property type="match status" value="1"/>
</dbReference>
<evidence type="ECO:0000313" key="6">
    <source>
        <dbReference type="EMBL" id="MET1756429.1"/>
    </source>
</evidence>
<dbReference type="Gene3D" id="3.30.160.390">
    <property type="entry name" value="Integrase, DNA-binding domain"/>
    <property type="match status" value="1"/>
</dbReference>
<dbReference type="InterPro" id="IPR011010">
    <property type="entry name" value="DNA_brk_join_enz"/>
</dbReference>
<name>A0ABV2D544_9SPHN</name>
<sequence length="205" mass="22757">MLTHIKITSAKPSEKLYRLHDSLGLFLAVKPNGSKLWRMNYRSLGKQKTLHLGKWPAVRLADARAKRDEARKQIAAGMDPAIEKKRQRIAARHAAATTFELVAKEWLVKCERYGLAPVTIDKIRWLLEKAYPVIGSLPIAQITPHEALAVLRKIEATGRMRAPGACAACLVAYSAMGLRRCDATRTSRPICEAQSRPRSPGTSPP</sequence>
<comment type="caution">
    <text evidence="6">The sequence shown here is derived from an EMBL/GenBank/DDBJ whole genome shotgun (WGS) entry which is preliminary data.</text>
</comment>
<proteinExistence type="inferred from homology"/>
<accession>A0ABV2D544</accession>
<dbReference type="InterPro" id="IPR050808">
    <property type="entry name" value="Phage_Integrase"/>
</dbReference>
<evidence type="ECO:0000313" key="7">
    <source>
        <dbReference type="Proteomes" id="UP001548713"/>
    </source>
</evidence>
<dbReference type="Proteomes" id="UP001548713">
    <property type="component" value="Unassembled WGS sequence"/>
</dbReference>
<dbReference type="InterPro" id="IPR053876">
    <property type="entry name" value="Phage_int_M"/>
</dbReference>
<dbReference type="Pfam" id="PF22022">
    <property type="entry name" value="Phage_int_M"/>
    <property type="match status" value="1"/>
</dbReference>
<protein>
    <submittedName>
        <fullName evidence="6">Integrase arm-type DNA-binding domain-containing protein</fullName>
    </submittedName>
</protein>
<keyword evidence="7" id="KW-1185">Reference proteome</keyword>
<feature type="domain" description="Phage integrase central" evidence="5">
    <location>
        <begin position="99"/>
        <end position="160"/>
    </location>
</feature>
<dbReference type="EMBL" id="JBEWLY010000021">
    <property type="protein sequence ID" value="MET1756429.1"/>
    <property type="molecule type" value="Genomic_DNA"/>
</dbReference>
<organism evidence="6 7">
    <name type="scientific">Novosphingobium kalidii</name>
    <dbReference type="NCBI Taxonomy" id="3230299"/>
    <lineage>
        <taxon>Bacteria</taxon>
        <taxon>Pseudomonadati</taxon>
        <taxon>Pseudomonadota</taxon>
        <taxon>Alphaproteobacteria</taxon>
        <taxon>Sphingomonadales</taxon>
        <taxon>Sphingomonadaceae</taxon>
        <taxon>Novosphingobium</taxon>
    </lineage>
</organism>
<dbReference type="Gene3D" id="1.10.150.130">
    <property type="match status" value="1"/>
</dbReference>
<gene>
    <name evidence="6" type="ORF">ABVV53_13360</name>
</gene>
<evidence type="ECO:0000256" key="3">
    <source>
        <dbReference type="ARBA" id="ARBA00023125"/>
    </source>
</evidence>
<dbReference type="PANTHER" id="PTHR30629">
    <property type="entry name" value="PROPHAGE INTEGRASE"/>
    <property type="match status" value="1"/>
</dbReference>
<dbReference type="Pfam" id="PF13356">
    <property type="entry name" value="Arm-DNA-bind_3"/>
    <property type="match status" value="1"/>
</dbReference>
<reference evidence="6 7" key="1">
    <citation type="submission" date="2024-07" db="EMBL/GenBank/DDBJ databases">
        <title>Novosphingobium kalidii RD2P27.</title>
        <authorList>
            <person name="Sun J.-Q."/>
        </authorList>
    </citation>
    <scope>NUCLEOTIDE SEQUENCE [LARGE SCALE GENOMIC DNA]</scope>
    <source>
        <strain evidence="6 7">RD2P27</strain>
    </source>
</reference>
<keyword evidence="2" id="KW-0229">DNA integration</keyword>
<dbReference type="GO" id="GO:0003677">
    <property type="term" value="F:DNA binding"/>
    <property type="evidence" value="ECO:0007669"/>
    <property type="project" value="UniProtKB-KW"/>
</dbReference>
<evidence type="ECO:0000259" key="4">
    <source>
        <dbReference type="Pfam" id="PF13356"/>
    </source>
</evidence>
<dbReference type="PANTHER" id="PTHR30629:SF2">
    <property type="entry name" value="PROPHAGE INTEGRASE INTS-RELATED"/>
    <property type="match status" value="1"/>
</dbReference>
<comment type="similarity">
    <text evidence="1">Belongs to the 'phage' integrase family.</text>
</comment>
<keyword evidence="3 6" id="KW-0238">DNA-binding</keyword>
<dbReference type="InterPro" id="IPR025166">
    <property type="entry name" value="Integrase_DNA_bind_dom"/>
</dbReference>
<dbReference type="InterPro" id="IPR010998">
    <property type="entry name" value="Integrase_recombinase_N"/>
</dbReference>